<dbReference type="EMBL" id="JBHTBH010000013">
    <property type="protein sequence ID" value="MFC7330643.1"/>
    <property type="molecule type" value="Genomic_DNA"/>
</dbReference>
<sequence length="226" mass="23396">MRWVTYLSPSGGAERPGVVDDGCVFGYPGHESVPALLAENRDALADAYQRALAAPVEIIVEFETRLCAPVRPATPLTLMVGEEEQREIAPELVRGTDDGMVLPSGVASVSAAPGVAAVFGGGHRHAGYCLACLWQTPQGADVALTLGPAIVTGDEFDGSDLTVTAAIEGTVLAETVLDGKLAWTEGLRGDVVAALPARTRPLEPGEELHVDGGVLGEFELRVGSGA</sequence>
<name>A0ABW2KML1_9ACTN</name>
<dbReference type="RefSeq" id="WP_379873289.1">
    <property type="nucleotide sequence ID" value="NZ_JBHTBH010000013.1"/>
</dbReference>
<evidence type="ECO:0000313" key="2">
    <source>
        <dbReference type="Proteomes" id="UP001596540"/>
    </source>
</evidence>
<reference evidence="2" key="1">
    <citation type="journal article" date="2019" name="Int. J. Syst. Evol. Microbiol.">
        <title>The Global Catalogue of Microorganisms (GCM) 10K type strain sequencing project: providing services to taxonomists for standard genome sequencing and annotation.</title>
        <authorList>
            <consortium name="The Broad Institute Genomics Platform"/>
            <consortium name="The Broad Institute Genome Sequencing Center for Infectious Disease"/>
            <person name="Wu L."/>
            <person name="Ma J."/>
        </authorList>
    </citation>
    <scope>NUCLEOTIDE SEQUENCE [LARGE SCALE GENOMIC DNA]</scope>
    <source>
        <strain evidence="2">CGMCC 4.7382</strain>
    </source>
</reference>
<evidence type="ECO:0008006" key="3">
    <source>
        <dbReference type="Google" id="ProtNLM"/>
    </source>
</evidence>
<comment type="caution">
    <text evidence="1">The sequence shown here is derived from an EMBL/GenBank/DDBJ whole genome shotgun (WGS) entry which is preliminary data.</text>
</comment>
<organism evidence="1 2">
    <name type="scientific">Marinactinospora rubrisoli</name>
    <dbReference type="NCBI Taxonomy" id="2715399"/>
    <lineage>
        <taxon>Bacteria</taxon>
        <taxon>Bacillati</taxon>
        <taxon>Actinomycetota</taxon>
        <taxon>Actinomycetes</taxon>
        <taxon>Streptosporangiales</taxon>
        <taxon>Nocardiopsidaceae</taxon>
        <taxon>Marinactinospora</taxon>
    </lineage>
</organism>
<protein>
    <recommendedName>
        <fullName evidence="3">2-keto-4-pentenoate hydratase</fullName>
    </recommendedName>
</protein>
<evidence type="ECO:0000313" key="1">
    <source>
        <dbReference type="EMBL" id="MFC7330643.1"/>
    </source>
</evidence>
<accession>A0ABW2KML1</accession>
<proteinExistence type="predicted"/>
<dbReference type="Proteomes" id="UP001596540">
    <property type="component" value="Unassembled WGS sequence"/>
</dbReference>
<keyword evidence="2" id="KW-1185">Reference proteome</keyword>
<gene>
    <name evidence="1" type="ORF">ACFQRF_23205</name>
</gene>